<protein>
    <submittedName>
        <fullName evidence="2">Pet127-domain-containing protein</fullName>
    </submittedName>
</protein>
<dbReference type="InParanoid" id="A0A1D2VHI3"/>
<dbReference type="Proteomes" id="UP000095038">
    <property type="component" value="Unassembled WGS sequence"/>
</dbReference>
<dbReference type="Pfam" id="PF08634">
    <property type="entry name" value="Pet127"/>
    <property type="match status" value="1"/>
</dbReference>
<dbReference type="PANTHER" id="PTHR31014:SF0">
    <property type="entry name" value="MITOCHONDRIAL TRANSLATION SYSTEM COMPONENT PET127-RELATED"/>
    <property type="match status" value="1"/>
</dbReference>
<gene>
    <name evidence="2" type="ORF">ASCRUDRAFT_70334</name>
</gene>
<feature type="compositionally biased region" description="Basic and acidic residues" evidence="1">
    <location>
        <begin position="750"/>
        <end position="759"/>
    </location>
</feature>
<dbReference type="GO" id="GO:0000964">
    <property type="term" value="P:mitochondrial RNA 5'-end processing"/>
    <property type="evidence" value="ECO:0007669"/>
    <property type="project" value="TreeGrafter"/>
</dbReference>
<keyword evidence="3" id="KW-1185">Reference proteome</keyword>
<dbReference type="OrthoDB" id="10249045at2759"/>
<dbReference type="PANTHER" id="PTHR31014">
    <property type="entry name" value="MITOCHONDRIAL TRANSLATION SYSTEM COMPONENT PET127-RELATED"/>
    <property type="match status" value="1"/>
</dbReference>
<dbReference type="GeneID" id="30965418"/>
<evidence type="ECO:0000313" key="2">
    <source>
        <dbReference type="EMBL" id="ODV61114.1"/>
    </source>
</evidence>
<evidence type="ECO:0000256" key="1">
    <source>
        <dbReference type="SAM" id="MobiDB-lite"/>
    </source>
</evidence>
<sequence length="910" mass="104555">MSFYHKSQGFVPGTLVFRRFYSVKKQLKDHKLPSSHGVEIQRIHLNETLFNELNQKDIKIKDLKSNISKTRTKSKPKPLKNTLQKHLVKERNINNTEKTLKQPFFKKKNLKTNKDIKNFVARYIRLDLDKKSSSDTALNVINPASLDFEPINFNKYDDVLKDSSITIDNEYRKINTLSQLKLIPKLAHNLSRVLFHPNCFYPLKDSFSNVFNFTPFLRNVLPIDQFDYSKVGSFIPSSSDKGSLTVSQKLNQLNGLARKAIGKTDPKKTDKKSKSSTFNDIQFYSSTSSITKVLSSFHRLLSNNRPCNLLKLSKTFPGSFLSPNGAILSPVSVIVTRKGALDPTNDENKKYIYCVDSDRFSDEEVVLSILGHSFERLLTNEEKQFLETYKLDKTKNPSDISTTEAEDPEPNIYHYAQCSNFLVRSQLDCFDERLPGKGTFDLKARAVVSIRHDIKYTQETLKNETGYQINQQTGLFESHEREKHDLIRSTLGKFGLQARLGFMNGIFICYHNIKKIFGFEYLPLSEIDEITHSITDNDVYNDIYWVAKNRIVKPLASNNTKLTETENEKDFNAARNEFSHFFDKESFEIQSILNTGQLTKDENKQKISSHIANFELKTSIKIWEDIMNKIIEKYMALEPKESQNSFRMIFDTTTTHADGALKESHRFNSGTTMKVLFAPITDLQHTKLQGIGLNIDDYTKTNETQETETQDDNVDSKIEIAERADKETEGEINLYSGKEENGTQLATEEESTKENDVKTDDVKTDVVKTGSDSEEKMFGSNYKNFRIATPKEEVEVVNQEIKSKIRGFEVKVYHLMNGETCSQTYPFPDLVDTDWRLAYTVTDMKKDRAEQQYTSCINSIVNLGKKSIKETNLEELASTKQFVYAIRAYDQRGRAKSLEEDNNNPVMWTP</sequence>
<accession>A0A1D2VHI3</accession>
<dbReference type="RefSeq" id="XP_020047421.1">
    <property type="nucleotide sequence ID" value="XM_020191782.1"/>
</dbReference>
<dbReference type="AlphaFoldDB" id="A0A1D2VHI3"/>
<dbReference type="GO" id="GO:0005740">
    <property type="term" value="C:mitochondrial envelope"/>
    <property type="evidence" value="ECO:0007669"/>
    <property type="project" value="TreeGrafter"/>
</dbReference>
<dbReference type="EMBL" id="KV454480">
    <property type="protein sequence ID" value="ODV61114.1"/>
    <property type="molecule type" value="Genomic_DNA"/>
</dbReference>
<dbReference type="FunCoup" id="A0A1D2VHI3">
    <property type="interactions" value="126"/>
</dbReference>
<evidence type="ECO:0000313" key="3">
    <source>
        <dbReference type="Proteomes" id="UP000095038"/>
    </source>
</evidence>
<dbReference type="STRING" id="1344418.A0A1D2VHI3"/>
<proteinExistence type="predicted"/>
<organism evidence="2 3">
    <name type="scientific">Ascoidea rubescens DSM 1968</name>
    <dbReference type="NCBI Taxonomy" id="1344418"/>
    <lineage>
        <taxon>Eukaryota</taxon>
        <taxon>Fungi</taxon>
        <taxon>Dikarya</taxon>
        <taxon>Ascomycota</taxon>
        <taxon>Saccharomycotina</taxon>
        <taxon>Saccharomycetes</taxon>
        <taxon>Ascoideaceae</taxon>
        <taxon>Ascoidea</taxon>
    </lineage>
</organism>
<dbReference type="InterPro" id="IPR013943">
    <property type="entry name" value="Pet127"/>
</dbReference>
<name>A0A1D2VHI3_9ASCO</name>
<feature type="region of interest" description="Disordered" evidence="1">
    <location>
        <begin position="728"/>
        <end position="759"/>
    </location>
</feature>
<reference evidence="3" key="1">
    <citation type="submission" date="2016-05" db="EMBL/GenBank/DDBJ databases">
        <title>Comparative genomics of biotechnologically important yeasts.</title>
        <authorList>
            <consortium name="DOE Joint Genome Institute"/>
            <person name="Riley R."/>
            <person name="Haridas S."/>
            <person name="Wolfe K.H."/>
            <person name="Lopes M.R."/>
            <person name="Hittinger C.T."/>
            <person name="Goker M."/>
            <person name="Salamov A."/>
            <person name="Wisecaver J."/>
            <person name="Long T.M."/>
            <person name="Aerts A.L."/>
            <person name="Barry K."/>
            <person name="Choi C."/>
            <person name="Clum A."/>
            <person name="Coughlan A.Y."/>
            <person name="Deshpande S."/>
            <person name="Douglass A.P."/>
            <person name="Hanson S.J."/>
            <person name="Klenk H.-P."/>
            <person name="Labutti K."/>
            <person name="Lapidus A."/>
            <person name="Lindquist E."/>
            <person name="Lipzen A."/>
            <person name="Meier-Kolthoff J.P."/>
            <person name="Ohm R.A."/>
            <person name="Otillar R.P."/>
            <person name="Pangilinan J."/>
            <person name="Peng Y."/>
            <person name="Rokas A."/>
            <person name="Rosa C.A."/>
            <person name="Scheuner C."/>
            <person name="Sibirny A.A."/>
            <person name="Slot J.C."/>
            <person name="Stielow J.B."/>
            <person name="Sun H."/>
            <person name="Kurtzman C.P."/>
            <person name="Blackwell M."/>
            <person name="Grigoriev I.V."/>
            <person name="Jeffries T.W."/>
        </authorList>
    </citation>
    <scope>NUCLEOTIDE SEQUENCE [LARGE SCALE GENOMIC DNA]</scope>
    <source>
        <strain evidence="3">DSM 1968</strain>
    </source>
</reference>